<gene>
    <name evidence="3" type="ORF">WM40_23380</name>
</gene>
<feature type="signal peptide" evidence="2">
    <location>
        <begin position="1"/>
        <end position="23"/>
    </location>
</feature>
<evidence type="ECO:0000313" key="3">
    <source>
        <dbReference type="EMBL" id="KKB61412.1"/>
    </source>
</evidence>
<accession>A0A0F5JVV1</accession>
<dbReference type="EMBL" id="LAQU01000044">
    <property type="protein sequence ID" value="KKB61412.1"/>
    <property type="molecule type" value="Genomic_DNA"/>
</dbReference>
<evidence type="ECO:0008006" key="5">
    <source>
        <dbReference type="Google" id="ProtNLM"/>
    </source>
</evidence>
<proteinExistence type="predicted"/>
<feature type="compositionally biased region" description="Polar residues" evidence="1">
    <location>
        <begin position="87"/>
        <end position="101"/>
    </location>
</feature>
<feature type="region of interest" description="Disordered" evidence="1">
    <location>
        <begin position="67"/>
        <end position="111"/>
    </location>
</feature>
<protein>
    <recommendedName>
        <fullName evidence="5">DUF4148 domain-containing protein</fullName>
    </recommendedName>
</protein>
<evidence type="ECO:0000256" key="1">
    <source>
        <dbReference type="SAM" id="MobiDB-lite"/>
    </source>
</evidence>
<feature type="compositionally biased region" description="Low complexity" evidence="1">
    <location>
        <begin position="70"/>
        <end position="86"/>
    </location>
</feature>
<evidence type="ECO:0000256" key="2">
    <source>
        <dbReference type="SAM" id="SignalP"/>
    </source>
</evidence>
<dbReference type="AlphaFoldDB" id="A0A0F5JVV1"/>
<comment type="caution">
    <text evidence="3">The sequence shown here is derived from an EMBL/GenBank/DDBJ whole genome shotgun (WGS) entry which is preliminary data.</text>
</comment>
<sequence>MNTKFLPIVTIAAALAVPVFAHAQSANGPVTRAEVKSELSQLESAGYNPGADRANYPVDLQRAERRINFGGSNVSNSSGSSVSGSSDSAPGRNNSNSQGWNPNPVDNHPGA</sequence>
<dbReference type="PATRIC" id="fig|28092.6.peg.5493"/>
<organism evidence="3 4">
    <name type="scientific">Robbsia andropogonis</name>
    <dbReference type="NCBI Taxonomy" id="28092"/>
    <lineage>
        <taxon>Bacteria</taxon>
        <taxon>Pseudomonadati</taxon>
        <taxon>Pseudomonadota</taxon>
        <taxon>Betaproteobacteria</taxon>
        <taxon>Burkholderiales</taxon>
        <taxon>Burkholderiaceae</taxon>
        <taxon>Robbsia</taxon>
    </lineage>
</organism>
<dbReference type="OrthoDB" id="9020930at2"/>
<dbReference type="InterPro" id="IPR025421">
    <property type="entry name" value="DUF4148"/>
</dbReference>
<reference evidence="3 4" key="1">
    <citation type="submission" date="2015-03" db="EMBL/GenBank/DDBJ databases">
        <title>Draft Genome Sequence of Burkholderia andropogonis type strain ICMP2807, isolated from Sorghum bicolor.</title>
        <authorList>
            <person name="Lopes-Santos L."/>
            <person name="Castro D.B."/>
            <person name="Ottoboni L.M."/>
            <person name="Park D."/>
            <person name="Weirc B.S."/>
            <person name="Destefano S.A."/>
        </authorList>
    </citation>
    <scope>NUCLEOTIDE SEQUENCE [LARGE SCALE GENOMIC DNA]</scope>
    <source>
        <strain evidence="3 4">ICMP2807</strain>
    </source>
</reference>
<evidence type="ECO:0000313" key="4">
    <source>
        <dbReference type="Proteomes" id="UP000033618"/>
    </source>
</evidence>
<keyword evidence="2" id="KW-0732">Signal</keyword>
<dbReference type="Proteomes" id="UP000033618">
    <property type="component" value="Unassembled WGS sequence"/>
</dbReference>
<feature type="chain" id="PRO_5002490152" description="DUF4148 domain-containing protein" evidence="2">
    <location>
        <begin position="24"/>
        <end position="111"/>
    </location>
</feature>
<dbReference type="Pfam" id="PF13663">
    <property type="entry name" value="DUF4148"/>
    <property type="match status" value="1"/>
</dbReference>
<name>A0A0F5JVV1_9BURK</name>
<keyword evidence="4" id="KW-1185">Reference proteome</keyword>
<dbReference type="RefSeq" id="WP_024903637.1">
    <property type="nucleotide sequence ID" value="NZ_CADFGU010000015.1"/>
</dbReference>